<feature type="compositionally biased region" description="Low complexity" evidence="12">
    <location>
        <begin position="1384"/>
        <end position="1393"/>
    </location>
</feature>
<dbReference type="InterPro" id="IPR009057">
    <property type="entry name" value="Homeodomain-like_sf"/>
</dbReference>
<evidence type="ECO:0000259" key="15">
    <source>
        <dbReference type="PROSITE" id="PS51194"/>
    </source>
</evidence>
<dbReference type="InterPro" id="IPR015195">
    <property type="entry name" value="SLIDE"/>
</dbReference>
<dbReference type="CDD" id="cd17997">
    <property type="entry name" value="DEXHc_SMARCA1_SMARCA5"/>
    <property type="match status" value="1"/>
</dbReference>
<dbReference type="GO" id="GO:0003677">
    <property type="term" value="F:DNA binding"/>
    <property type="evidence" value="ECO:0007669"/>
    <property type="project" value="UniProtKB-UniRule"/>
</dbReference>
<dbReference type="CDD" id="cd18793">
    <property type="entry name" value="SF2_C_SNF"/>
    <property type="match status" value="1"/>
</dbReference>
<reference evidence="16" key="1">
    <citation type="submission" date="2021-01" db="EMBL/GenBank/DDBJ databases">
        <authorList>
            <person name="Corre E."/>
            <person name="Pelletier E."/>
            <person name="Niang G."/>
            <person name="Scheremetjew M."/>
            <person name="Finn R."/>
            <person name="Kale V."/>
            <person name="Holt S."/>
            <person name="Cochrane G."/>
            <person name="Meng A."/>
            <person name="Brown T."/>
            <person name="Cohen L."/>
        </authorList>
    </citation>
    <scope>NUCLEOTIDE SEQUENCE</scope>
    <source>
        <strain evidence="16">308</strain>
    </source>
</reference>
<feature type="DNA-binding region" description="HMG box" evidence="10">
    <location>
        <begin position="1"/>
        <end position="51"/>
    </location>
</feature>
<evidence type="ECO:0000256" key="1">
    <source>
        <dbReference type="ARBA" id="ARBA00004123"/>
    </source>
</evidence>
<comment type="subcellular location">
    <subcellularLocation>
        <location evidence="1">Nucleus</location>
    </subcellularLocation>
</comment>
<dbReference type="Gene3D" id="3.40.50.300">
    <property type="entry name" value="P-loop containing nucleotide triphosphate hydrolases"/>
    <property type="match status" value="1"/>
</dbReference>
<feature type="compositionally biased region" description="Basic and acidic residues" evidence="12">
    <location>
        <begin position="115"/>
        <end position="126"/>
    </location>
</feature>
<dbReference type="Pfam" id="PF09111">
    <property type="entry name" value="SLIDE"/>
    <property type="match status" value="1"/>
</dbReference>
<dbReference type="GO" id="GO:0042393">
    <property type="term" value="F:histone binding"/>
    <property type="evidence" value="ECO:0007669"/>
    <property type="project" value="TreeGrafter"/>
</dbReference>
<feature type="coiled-coil region" evidence="11">
    <location>
        <begin position="1104"/>
        <end position="1131"/>
    </location>
</feature>
<dbReference type="PANTHER" id="PTHR45623">
    <property type="entry name" value="CHROMODOMAIN-HELICASE-DNA-BINDING PROTEIN 3-RELATED-RELATED"/>
    <property type="match status" value="1"/>
</dbReference>
<keyword evidence="9 10" id="KW-0539">Nucleus</keyword>
<dbReference type="EMBL" id="HBFR01036314">
    <property type="protein sequence ID" value="CAD8899257.1"/>
    <property type="molecule type" value="Transcribed_RNA"/>
</dbReference>
<keyword evidence="5" id="KW-0347">Helicase</keyword>
<feature type="domain" description="HMG box" evidence="13">
    <location>
        <begin position="1277"/>
        <end position="1348"/>
    </location>
</feature>
<dbReference type="Gene3D" id="1.10.10.60">
    <property type="entry name" value="Homeodomain-like"/>
    <property type="match status" value="2"/>
</dbReference>
<keyword evidence="3" id="KW-0547">Nucleotide-binding</keyword>
<dbReference type="GO" id="GO:0003682">
    <property type="term" value="F:chromatin binding"/>
    <property type="evidence" value="ECO:0007669"/>
    <property type="project" value="TreeGrafter"/>
</dbReference>
<keyword evidence="7" id="KW-0156">Chromatin regulator</keyword>
<dbReference type="FunFam" id="3.40.50.300:FF:000082">
    <property type="entry name" value="ISWI chromatin remodeling complex ATPase ISW1"/>
    <property type="match status" value="1"/>
</dbReference>
<dbReference type="Pfam" id="PF00271">
    <property type="entry name" value="Helicase_C"/>
    <property type="match status" value="1"/>
</dbReference>
<evidence type="ECO:0000256" key="6">
    <source>
        <dbReference type="ARBA" id="ARBA00022840"/>
    </source>
</evidence>
<feature type="domain" description="Helicase ATP-binding" evidence="14">
    <location>
        <begin position="234"/>
        <end position="405"/>
    </location>
</feature>
<dbReference type="PROSITE" id="PS50118">
    <property type="entry name" value="HMG_BOX_2"/>
    <property type="match status" value="2"/>
</dbReference>
<organism evidence="16">
    <name type="scientific">Corethron hystrix</name>
    <dbReference type="NCBI Taxonomy" id="216773"/>
    <lineage>
        <taxon>Eukaryota</taxon>
        <taxon>Sar</taxon>
        <taxon>Stramenopiles</taxon>
        <taxon>Ochrophyta</taxon>
        <taxon>Bacillariophyta</taxon>
        <taxon>Coscinodiscophyceae</taxon>
        <taxon>Corethrophycidae</taxon>
        <taxon>Corethrales</taxon>
        <taxon>Corethraceae</taxon>
        <taxon>Corethron</taxon>
    </lineage>
</organism>
<feature type="compositionally biased region" description="Basic and acidic residues" evidence="12">
    <location>
        <begin position="1223"/>
        <end position="1239"/>
    </location>
</feature>
<dbReference type="InterPro" id="IPR049730">
    <property type="entry name" value="SNF2/RAD54-like_C"/>
</dbReference>
<dbReference type="GO" id="GO:0004386">
    <property type="term" value="F:helicase activity"/>
    <property type="evidence" value="ECO:0007669"/>
    <property type="project" value="UniProtKB-KW"/>
</dbReference>
<accession>A0A7S1BX47</accession>
<feature type="region of interest" description="Disordered" evidence="12">
    <location>
        <begin position="1371"/>
        <end position="1422"/>
    </location>
</feature>
<evidence type="ECO:0000256" key="9">
    <source>
        <dbReference type="ARBA" id="ARBA00023242"/>
    </source>
</evidence>
<dbReference type="InterPro" id="IPR002464">
    <property type="entry name" value="DNA/RNA_helicase_DEAH_CS"/>
</dbReference>
<keyword evidence="11" id="KW-0175">Coiled coil</keyword>
<dbReference type="SMART" id="SM00487">
    <property type="entry name" value="DEXDc"/>
    <property type="match status" value="1"/>
</dbReference>
<dbReference type="Gene3D" id="1.10.30.10">
    <property type="entry name" value="High mobility group box domain"/>
    <property type="match status" value="2"/>
</dbReference>
<evidence type="ECO:0000259" key="14">
    <source>
        <dbReference type="PROSITE" id="PS51192"/>
    </source>
</evidence>
<dbReference type="SUPFAM" id="SSF52540">
    <property type="entry name" value="P-loop containing nucleoside triphosphate hydrolases"/>
    <property type="match status" value="2"/>
</dbReference>
<dbReference type="SUPFAM" id="SSF47095">
    <property type="entry name" value="HMG-box"/>
    <property type="match status" value="2"/>
</dbReference>
<keyword evidence="4" id="KW-0378">Hydrolase</keyword>
<keyword evidence="6" id="KW-0067">ATP-binding</keyword>
<dbReference type="PROSITE" id="PS51194">
    <property type="entry name" value="HELICASE_CTER"/>
    <property type="match status" value="1"/>
</dbReference>
<dbReference type="InterPro" id="IPR038718">
    <property type="entry name" value="SNF2-like_sf"/>
</dbReference>
<dbReference type="PROSITE" id="PS51192">
    <property type="entry name" value="HELICASE_ATP_BIND_1"/>
    <property type="match status" value="1"/>
</dbReference>
<feature type="region of interest" description="Disordered" evidence="12">
    <location>
        <begin position="1223"/>
        <end position="1280"/>
    </location>
</feature>
<evidence type="ECO:0000256" key="3">
    <source>
        <dbReference type="ARBA" id="ARBA00022741"/>
    </source>
</evidence>
<protein>
    <submittedName>
        <fullName evidence="16">Uncharacterized protein</fullName>
    </submittedName>
</protein>
<dbReference type="Pfam" id="PF09011">
    <property type="entry name" value="HMG_box_2"/>
    <property type="match status" value="1"/>
</dbReference>
<dbReference type="CDD" id="cd00084">
    <property type="entry name" value="HMG-box_SF"/>
    <property type="match status" value="2"/>
</dbReference>
<dbReference type="InterPro" id="IPR000330">
    <property type="entry name" value="SNF2_N"/>
</dbReference>
<dbReference type="GO" id="GO:0000785">
    <property type="term" value="C:chromatin"/>
    <property type="evidence" value="ECO:0007669"/>
    <property type="project" value="TreeGrafter"/>
</dbReference>
<feature type="DNA-binding region" description="HMG box" evidence="10">
    <location>
        <begin position="1277"/>
        <end position="1348"/>
    </location>
</feature>
<evidence type="ECO:0000256" key="7">
    <source>
        <dbReference type="ARBA" id="ARBA00022853"/>
    </source>
</evidence>
<dbReference type="Gene3D" id="3.40.50.10810">
    <property type="entry name" value="Tandem AAA-ATPase domain"/>
    <property type="match status" value="1"/>
</dbReference>
<sequence>MMSNGLNSSTGEVTRAVSERWHALDDDGKEHYHNQAFDDRIRFQTEAAERDREIAERQAAAREARNNFSVSDEPRRSKARNAYNSNLDYEESKRPIQHRQISEEELASRNMKRREKAEKDKRINDQKEVLRKERAAQAKKRLQYLLKQSDIFEHFGNVKEDGIVKKNKKDTKEGADIAEITRHRHVGELSRHENTEEEAVQEAVSDAVFLTSQPTTLGFGTMRAYQVEGLNWMIGLQENGVNGILADEMGLGKTLQSISVLVYMLEFQDIPGPHLIVVPKSTLSNWMNEIKRWAPTLRGLRFHGSKEDRQNIIETRLKPGAADDERDWDICVTTYEVVNTEKNTISKIAWHYLIIDEAHRLKNEASAFSQTVRTFETRYRLLLTGTPLQNNLHELWALLNFLVPDVFASSDQFDEWFNLDTEDTEAKNKLIMQLHKILRPFMLRRLKADVEKSLPPKHETILYCGMSKIQKKLYKDILMRDIDLIQGNGAKGTGKTAVLNIVMQLRKCAGHPYLFPGVEDRTLPPLGEHLVENCGKMVLLDKLLCRLKEKGHRVLVFTQMTKVLDILEDYLVMRRFQYCRIDGNTSYDVREDSIDKFNAPNSEKFLFLLSTRAGGLGINLQTADIVILYDSDWNPQADLQAQDRAHRIGQKRAVQVFRIVTEHTVEEKIVERAQQKLKLDAMVVQQGRLKDKDKLSTRELLDAVRFGADKVFKSKDSSITDDDIDLILDAGRKRTEELNEKLKKAEKGDLLDFKLGTGDNVQTFEGIDYSQQKTREMIGILDLGKRERNAVANYNEDFMYKKIAQQNTVRRERKKQVRLPKHLRLPRMEDWQLFDREELRKIEQKEAEKYQELLAEGKILSSEPGADLPALLDEETAIRKNQLLAEGFVDWNKLNFYAFKEASSRYGRYAYKKIALEVEKPIDMVEEYAKSFWSEDIGKKRMSANEYEKVSRVVEKGEKKLQEISSQEKNLATFISLFDNPWAELEFTFAQPKDKAFTIEEDRHLLCWTRKFGLNQWDAIHYAIRKSHTFRWNYHIRSLTAEAIGRRCEQLLRAIDKEIEILEKKVREESGLTYDQETPIELPRFSLSTAEKKKQEEETNIKERTALEEKLAELDAQIHEIKKRLAESQSMNSIDPFKYNKNNPKKSLLSSLVDFIARNQYSGITVIAEKFASCHSIVTKRQTQNKIDEIAVKEKREYEDKRIRWYINEEYLHLLDNNIIEKNQKDAKGKRKADNDRGRPNGQSKKRSINHNQKADQTESNEEIPSSFPEYDGSEEPKEPKKAFTHFCYGTRKEVKESLPTGKRKNKNLVNKKLLERWKSMSSENKIIWKKWEAWDRERYKHEQHIFENPKDKIQKLIEKEVDRNDNLHCEIQKRQNGREESDSLVSPSSVDSIPKKRKTSGSEEHSNSFRRSIPKKRRDYA</sequence>
<feature type="region of interest" description="Disordered" evidence="12">
    <location>
        <begin position="48"/>
        <end position="126"/>
    </location>
</feature>
<gene>
    <name evidence="16" type="ORF">CHYS00102_LOCUS26473</name>
</gene>
<evidence type="ECO:0000256" key="4">
    <source>
        <dbReference type="ARBA" id="ARBA00022801"/>
    </source>
</evidence>
<dbReference type="GO" id="GO:0005524">
    <property type="term" value="F:ATP binding"/>
    <property type="evidence" value="ECO:0007669"/>
    <property type="project" value="UniProtKB-KW"/>
</dbReference>
<dbReference type="InterPro" id="IPR014001">
    <property type="entry name" value="Helicase_ATP-bd"/>
</dbReference>
<dbReference type="GO" id="GO:0140658">
    <property type="term" value="F:ATP-dependent chromatin remodeler activity"/>
    <property type="evidence" value="ECO:0007669"/>
    <property type="project" value="TreeGrafter"/>
</dbReference>
<evidence type="ECO:0000256" key="8">
    <source>
        <dbReference type="ARBA" id="ARBA00023125"/>
    </source>
</evidence>
<feature type="compositionally biased region" description="Basic residues" evidence="12">
    <location>
        <begin position="1413"/>
        <end position="1422"/>
    </location>
</feature>
<dbReference type="InterPro" id="IPR027417">
    <property type="entry name" value="P-loop_NTPase"/>
</dbReference>
<evidence type="ECO:0000256" key="2">
    <source>
        <dbReference type="ARBA" id="ARBA00009687"/>
    </source>
</evidence>
<name>A0A7S1BX47_9STRA</name>
<dbReference type="InterPro" id="IPR009071">
    <property type="entry name" value="HMG_box_dom"/>
</dbReference>
<dbReference type="GO" id="GO:0016887">
    <property type="term" value="F:ATP hydrolysis activity"/>
    <property type="evidence" value="ECO:0007669"/>
    <property type="project" value="TreeGrafter"/>
</dbReference>
<evidence type="ECO:0000313" key="16">
    <source>
        <dbReference type="EMBL" id="CAD8899257.1"/>
    </source>
</evidence>
<evidence type="ECO:0000256" key="10">
    <source>
        <dbReference type="PROSITE-ProRule" id="PRU00267"/>
    </source>
</evidence>
<feature type="domain" description="Helicase C-terminal" evidence="15">
    <location>
        <begin position="539"/>
        <end position="690"/>
    </location>
</feature>
<evidence type="ECO:0000256" key="5">
    <source>
        <dbReference type="ARBA" id="ARBA00022806"/>
    </source>
</evidence>
<dbReference type="Pfam" id="PF00176">
    <property type="entry name" value="SNF2-rel_dom"/>
    <property type="match status" value="1"/>
</dbReference>
<dbReference type="GO" id="GO:0034728">
    <property type="term" value="P:nucleosome organization"/>
    <property type="evidence" value="ECO:0007669"/>
    <property type="project" value="TreeGrafter"/>
</dbReference>
<dbReference type="SMART" id="SM00490">
    <property type="entry name" value="HELICc"/>
    <property type="match status" value="1"/>
</dbReference>
<dbReference type="PROSITE" id="PS00690">
    <property type="entry name" value="DEAH_ATP_HELICASE"/>
    <property type="match status" value="1"/>
</dbReference>
<dbReference type="InterPro" id="IPR001650">
    <property type="entry name" value="Helicase_C-like"/>
</dbReference>
<dbReference type="InterPro" id="IPR036910">
    <property type="entry name" value="HMG_box_dom_sf"/>
</dbReference>
<keyword evidence="8 10" id="KW-0238">DNA-binding</keyword>
<feature type="domain" description="HMG box" evidence="13">
    <location>
        <begin position="1"/>
        <end position="51"/>
    </location>
</feature>
<dbReference type="GO" id="GO:0005634">
    <property type="term" value="C:nucleus"/>
    <property type="evidence" value="ECO:0007669"/>
    <property type="project" value="UniProtKB-SubCell"/>
</dbReference>
<dbReference type="FunFam" id="3.40.50.10810:FF:000005">
    <property type="entry name" value="Photoperiod-independent early flowering 1"/>
    <property type="match status" value="1"/>
</dbReference>
<proteinExistence type="inferred from homology"/>
<feature type="compositionally biased region" description="Basic and acidic residues" evidence="12">
    <location>
        <begin position="1371"/>
        <end position="1382"/>
    </location>
</feature>
<dbReference type="SUPFAM" id="SSF46689">
    <property type="entry name" value="Homeodomain-like"/>
    <property type="match status" value="1"/>
</dbReference>
<comment type="similarity">
    <text evidence="2">Belongs to the SNF2/RAD54 helicase family. ISWI subfamily.</text>
</comment>
<evidence type="ECO:0000259" key="13">
    <source>
        <dbReference type="PROSITE" id="PS50118"/>
    </source>
</evidence>
<feature type="compositionally biased region" description="Basic and acidic residues" evidence="12">
    <location>
        <begin position="48"/>
        <end position="65"/>
    </location>
</feature>
<evidence type="ECO:0000256" key="12">
    <source>
        <dbReference type="SAM" id="MobiDB-lite"/>
    </source>
</evidence>
<evidence type="ECO:0000256" key="11">
    <source>
        <dbReference type="SAM" id="Coils"/>
    </source>
</evidence>
<dbReference type="PANTHER" id="PTHR45623:SF49">
    <property type="entry name" value="SWI_SNF-RELATED MATRIX-ASSOCIATED ACTIN-DEPENDENT REGULATOR OF CHROMATIN SUBFAMILY A MEMBER 5"/>
    <property type="match status" value="1"/>
</dbReference>
<dbReference type="InterPro" id="IPR044754">
    <property type="entry name" value="Isw1/2_DEXHc"/>
</dbReference>